<dbReference type="GO" id="GO:0070008">
    <property type="term" value="F:serine-type exopeptidase activity"/>
    <property type="evidence" value="ECO:0007669"/>
    <property type="project" value="InterPro"/>
</dbReference>
<dbReference type="Proteomes" id="UP000887577">
    <property type="component" value="Unplaced"/>
</dbReference>
<keyword evidence="1" id="KW-1185">Reference proteome</keyword>
<proteinExistence type="predicted"/>
<dbReference type="InterPro" id="IPR042269">
    <property type="entry name" value="Ser_carbopepase_S28_SKS"/>
</dbReference>
<dbReference type="GO" id="GO:0006508">
    <property type="term" value="P:proteolysis"/>
    <property type="evidence" value="ECO:0007669"/>
    <property type="project" value="InterPro"/>
</dbReference>
<dbReference type="InterPro" id="IPR029058">
    <property type="entry name" value="AB_hydrolase_fold"/>
</dbReference>
<evidence type="ECO:0000313" key="2">
    <source>
        <dbReference type="WBParaSite" id="PSU_v2.g10927.t1"/>
    </source>
</evidence>
<sequence length="142" mass="15967">MHMEQMHMNMMPQISLPMFLALFKNNYTLNGYGIDGLCKIMRNPQESAVEGVAGVYFWATNEGNNGIPINILDNNYDNSMAQLNRTSFNLSNPIDRDGTAASRGWMWLSCGMALGWLQSTDSSKNIFNRAVPLEFVTVSNYI</sequence>
<dbReference type="AlphaFoldDB" id="A0A914XZ23"/>
<name>A0A914XZ23_9BILA</name>
<reference evidence="2" key="1">
    <citation type="submission" date="2022-11" db="UniProtKB">
        <authorList>
            <consortium name="WormBaseParasite"/>
        </authorList>
    </citation>
    <scope>IDENTIFICATION</scope>
</reference>
<dbReference type="Gene3D" id="3.40.50.1820">
    <property type="entry name" value="alpha/beta hydrolase"/>
    <property type="match status" value="1"/>
</dbReference>
<dbReference type="Gene3D" id="1.20.120.980">
    <property type="entry name" value="Serine carboxypeptidase S28, SKS domain"/>
    <property type="match status" value="1"/>
</dbReference>
<evidence type="ECO:0000313" key="1">
    <source>
        <dbReference type="Proteomes" id="UP000887577"/>
    </source>
</evidence>
<protein>
    <submittedName>
        <fullName evidence="2">Uncharacterized protein</fullName>
    </submittedName>
</protein>
<dbReference type="Pfam" id="PF05577">
    <property type="entry name" value="Peptidase_S28"/>
    <property type="match status" value="1"/>
</dbReference>
<dbReference type="WBParaSite" id="PSU_v2.g10927.t1">
    <property type="protein sequence ID" value="PSU_v2.g10927.t1"/>
    <property type="gene ID" value="PSU_v2.g10927"/>
</dbReference>
<organism evidence="1 2">
    <name type="scientific">Panagrolaimus superbus</name>
    <dbReference type="NCBI Taxonomy" id="310955"/>
    <lineage>
        <taxon>Eukaryota</taxon>
        <taxon>Metazoa</taxon>
        <taxon>Ecdysozoa</taxon>
        <taxon>Nematoda</taxon>
        <taxon>Chromadorea</taxon>
        <taxon>Rhabditida</taxon>
        <taxon>Tylenchina</taxon>
        <taxon>Panagrolaimomorpha</taxon>
        <taxon>Panagrolaimoidea</taxon>
        <taxon>Panagrolaimidae</taxon>
        <taxon>Panagrolaimus</taxon>
    </lineage>
</organism>
<dbReference type="InterPro" id="IPR008758">
    <property type="entry name" value="Peptidase_S28"/>
</dbReference>
<accession>A0A914XZ23</accession>